<dbReference type="Proteomes" id="UP000054988">
    <property type="component" value="Unassembled WGS sequence"/>
</dbReference>
<dbReference type="EMBL" id="LATX01002400">
    <property type="protein sequence ID" value="KTB30034.1"/>
    <property type="molecule type" value="Genomic_DNA"/>
</dbReference>
<dbReference type="InterPro" id="IPR050311">
    <property type="entry name" value="ORC1/CDC6"/>
</dbReference>
<dbReference type="Pfam" id="PF13191">
    <property type="entry name" value="AAA_16"/>
    <property type="match status" value="1"/>
</dbReference>
<evidence type="ECO:0000313" key="5">
    <source>
        <dbReference type="Proteomes" id="UP000054988"/>
    </source>
</evidence>
<dbReference type="InterPro" id="IPR041664">
    <property type="entry name" value="AAA_16"/>
</dbReference>
<proteinExistence type="predicted"/>
<protein>
    <recommendedName>
        <fullName evidence="3">AAA+ ATPase domain-containing protein</fullName>
    </recommendedName>
</protein>
<dbReference type="GO" id="GO:0005634">
    <property type="term" value="C:nucleus"/>
    <property type="evidence" value="ECO:0007669"/>
    <property type="project" value="TreeGrafter"/>
</dbReference>
<dbReference type="Gene3D" id="1.10.8.60">
    <property type="match status" value="1"/>
</dbReference>
<evidence type="ECO:0000256" key="1">
    <source>
        <dbReference type="ARBA" id="ARBA00022705"/>
    </source>
</evidence>
<keyword evidence="1" id="KW-0235">DNA replication</keyword>
<evidence type="ECO:0000259" key="3">
    <source>
        <dbReference type="SMART" id="SM00382"/>
    </source>
</evidence>
<dbReference type="InterPro" id="IPR027417">
    <property type="entry name" value="P-loop_NTPase"/>
</dbReference>
<organism evidence="4 5">
    <name type="scientific">Moniliophthora roreri</name>
    <name type="common">Frosty pod rot fungus</name>
    <name type="synonym">Monilia roreri</name>
    <dbReference type="NCBI Taxonomy" id="221103"/>
    <lineage>
        <taxon>Eukaryota</taxon>
        <taxon>Fungi</taxon>
        <taxon>Dikarya</taxon>
        <taxon>Basidiomycota</taxon>
        <taxon>Agaricomycotina</taxon>
        <taxon>Agaricomycetes</taxon>
        <taxon>Agaricomycetidae</taxon>
        <taxon>Agaricales</taxon>
        <taxon>Marasmiineae</taxon>
        <taxon>Marasmiaceae</taxon>
        <taxon>Moniliophthora</taxon>
    </lineage>
</organism>
<feature type="compositionally biased region" description="Polar residues" evidence="2">
    <location>
        <begin position="22"/>
        <end position="37"/>
    </location>
</feature>
<dbReference type="eggNOG" id="KOG2227">
    <property type="taxonomic scope" value="Eukaryota"/>
</dbReference>
<dbReference type="InterPro" id="IPR003593">
    <property type="entry name" value="AAA+_ATPase"/>
</dbReference>
<feature type="compositionally biased region" description="Polar residues" evidence="2">
    <location>
        <begin position="1"/>
        <end position="13"/>
    </location>
</feature>
<reference evidence="4 5" key="1">
    <citation type="submission" date="2015-12" db="EMBL/GenBank/DDBJ databases">
        <title>Draft genome sequence of Moniliophthora roreri, the causal agent of frosty pod rot of cacao.</title>
        <authorList>
            <person name="Aime M.C."/>
            <person name="Diaz-Valderrama J.R."/>
            <person name="Kijpornyongpan T."/>
            <person name="Phillips-Mora W."/>
        </authorList>
    </citation>
    <scope>NUCLEOTIDE SEQUENCE [LARGE SCALE GENOMIC DNA]</scope>
    <source>
        <strain evidence="4 5">MCA 2952</strain>
    </source>
</reference>
<feature type="region of interest" description="Disordered" evidence="2">
    <location>
        <begin position="1"/>
        <end position="75"/>
    </location>
</feature>
<dbReference type="SUPFAM" id="SSF52540">
    <property type="entry name" value="P-loop containing nucleoside triphosphate hydrolases"/>
    <property type="match status" value="1"/>
</dbReference>
<feature type="region of interest" description="Disordered" evidence="2">
    <location>
        <begin position="443"/>
        <end position="463"/>
    </location>
</feature>
<gene>
    <name evidence="4" type="ORF">WG66_17414</name>
</gene>
<dbReference type="SMART" id="SM00382">
    <property type="entry name" value="AAA"/>
    <property type="match status" value="1"/>
</dbReference>
<dbReference type="AlphaFoldDB" id="A0A0W0F1G0"/>
<dbReference type="GO" id="GO:0033314">
    <property type="term" value="P:mitotic DNA replication checkpoint signaling"/>
    <property type="evidence" value="ECO:0007669"/>
    <property type="project" value="TreeGrafter"/>
</dbReference>
<dbReference type="Gene3D" id="3.40.50.300">
    <property type="entry name" value="P-loop containing nucleotide triphosphate hydrolases"/>
    <property type="match status" value="1"/>
</dbReference>
<feature type="domain" description="AAA+ ATPase" evidence="3">
    <location>
        <begin position="179"/>
        <end position="356"/>
    </location>
</feature>
<accession>A0A0W0F1G0</accession>
<dbReference type="GO" id="GO:0003688">
    <property type="term" value="F:DNA replication origin binding"/>
    <property type="evidence" value="ECO:0007669"/>
    <property type="project" value="TreeGrafter"/>
</dbReference>
<feature type="compositionally biased region" description="Polar residues" evidence="2">
    <location>
        <begin position="62"/>
        <end position="73"/>
    </location>
</feature>
<name>A0A0W0F1G0_MONRR</name>
<evidence type="ECO:0000256" key="2">
    <source>
        <dbReference type="SAM" id="MobiDB-lite"/>
    </source>
</evidence>
<evidence type="ECO:0000313" key="4">
    <source>
        <dbReference type="EMBL" id="KTB30034.1"/>
    </source>
</evidence>
<dbReference type="PANTHER" id="PTHR10763:SF26">
    <property type="entry name" value="CELL DIVISION CONTROL PROTEIN 6 HOMOLOG"/>
    <property type="match status" value="1"/>
</dbReference>
<sequence>MSLAQTPRTTRSTVLGKRSHQSESSASPCEQLQTPDTPTHKRVRTSTVVDGDANKENVPPFNLSTANGETSPVTGRVTRSLRRNATELLVTPTRPRIASMQRASTSNEISPITPATAISHLSLATPPPTPPTLLPIHARVRQLLRPTCNDIISLPGRESERAAIAHFISTFLDGVSEDNFHSLFISGAPGTGKTALIHSVIHDLQDEDRDVKVVNFNCMAINDIEALWDRLLEELAIMQKGKATIKSKKLRGKEAIESILSKLKMKWFVLTSFSLTQTNDHLSILVLDELDHIVSTSQALSSLFSLPTTHADVFRVIGIANTHTLTSSSAATPPQVQTIHFAPYTSAQLQQILQSRLAPLQGSDSLPEVVDALKKFLPAPTTTLLSKKVAALTGDVRALLEVLRGAIDLAVASQPKTQDPLTAPAHAVTPTHVLDALKAYKPSSISTPTSPQSSAPTSSTSSPNSEIVLKVRALGIQPRLALLALILASKRIEAGLTLGSSIPPPPIKRSASSSNSSIAGKDITFDTAQLHSYYSSILLRNDDMICSPVSRTEFSDLIGMLEAIGLLNVGSSTVASPTKVGKKSFGRNQSFGNISKVAKPGDVKLASGVWADEIVRGLGIGASMTPADLKEEEILAIWFRESTKLSKDLKALQQKMRKEECGVGFDDAVED</sequence>
<dbReference type="PANTHER" id="PTHR10763">
    <property type="entry name" value="CELL DIVISION CONTROL PROTEIN 6-RELATED"/>
    <property type="match status" value="1"/>
</dbReference>
<dbReference type="GO" id="GO:0006270">
    <property type="term" value="P:DNA replication initiation"/>
    <property type="evidence" value="ECO:0007669"/>
    <property type="project" value="TreeGrafter"/>
</dbReference>
<comment type="caution">
    <text evidence="4">The sequence shown here is derived from an EMBL/GenBank/DDBJ whole genome shotgun (WGS) entry which is preliminary data.</text>
</comment>